<feature type="compositionally biased region" description="Gly residues" evidence="1">
    <location>
        <begin position="126"/>
        <end position="146"/>
    </location>
</feature>
<dbReference type="SUPFAM" id="SSF56235">
    <property type="entry name" value="N-terminal nucleophile aminohydrolases (Ntn hydrolases)"/>
    <property type="match status" value="1"/>
</dbReference>
<evidence type="ECO:0000313" key="2">
    <source>
        <dbReference type="EMBL" id="KAL2044906.1"/>
    </source>
</evidence>
<dbReference type="InterPro" id="IPR000246">
    <property type="entry name" value="Peptidase_T2"/>
</dbReference>
<proteinExistence type="predicted"/>
<reference evidence="2 3" key="1">
    <citation type="submission" date="2024-09" db="EMBL/GenBank/DDBJ databases">
        <title>Rethinking Asexuality: The Enigmatic Case of Functional Sexual Genes in Lepraria (Stereocaulaceae).</title>
        <authorList>
            <person name="Doellman M."/>
            <person name="Sun Y."/>
            <person name="Barcenas-Pena A."/>
            <person name="Lumbsch H.T."/>
            <person name="Grewe F."/>
        </authorList>
    </citation>
    <scope>NUCLEOTIDE SEQUENCE [LARGE SCALE GENOMIC DNA]</scope>
    <source>
        <strain evidence="2 3">Mercado 3170</strain>
    </source>
</reference>
<comment type="caution">
    <text evidence="2">The sequence shown here is derived from an EMBL/GenBank/DDBJ whole genome shotgun (WGS) entry which is preliminary data.</text>
</comment>
<dbReference type="Proteomes" id="UP001590950">
    <property type="component" value="Unassembled WGS sequence"/>
</dbReference>
<dbReference type="PANTHER" id="PTHR10188">
    <property type="entry name" value="L-ASPARAGINASE"/>
    <property type="match status" value="1"/>
</dbReference>
<name>A0ABR4AHA7_9LECA</name>
<dbReference type="EMBL" id="JBEFKJ010000008">
    <property type="protein sequence ID" value="KAL2044906.1"/>
    <property type="molecule type" value="Genomic_DNA"/>
</dbReference>
<accession>A0ABR4AHA7</accession>
<dbReference type="PANTHER" id="PTHR10188:SF43">
    <property type="entry name" value="ASPARAGINASE (EUROFUNG)"/>
    <property type="match status" value="1"/>
</dbReference>
<protein>
    <recommendedName>
        <fullName evidence="4">N-terminal nucleophile aminohydrolase</fullName>
    </recommendedName>
</protein>
<dbReference type="InterPro" id="IPR029055">
    <property type="entry name" value="Ntn_hydrolases_N"/>
</dbReference>
<evidence type="ECO:0000313" key="3">
    <source>
        <dbReference type="Proteomes" id="UP001590950"/>
    </source>
</evidence>
<evidence type="ECO:0000256" key="1">
    <source>
        <dbReference type="SAM" id="MobiDB-lite"/>
    </source>
</evidence>
<dbReference type="CDD" id="cd04701">
    <property type="entry name" value="Asparaginase_2"/>
    <property type="match status" value="1"/>
</dbReference>
<dbReference type="Pfam" id="PF01112">
    <property type="entry name" value="Asparaginase_2"/>
    <property type="match status" value="2"/>
</dbReference>
<keyword evidence="3" id="KW-1185">Reference proteome</keyword>
<organism evidence="2 3">
    <name type="scientific">Stereocaulon virgatum</name>
    <dbReference type="NCBI Taxonomy" id="373712"/>
    <lineage>
        <taxon>Eukaryota</taxon>
        <taxon>Fungi</taxon>
        <taxon>Dikarya</taxon>
        <taxon>Ascomycota</taxon>
        <taxon>Pezizomycotina</taxon>
        <taxon>Lecanoromycetes</taxon>
        <taxon>OSLEUM clade</taxon>
        <taxon>Lecanoromycetidae</taxon>
        <taxon>Lecanorales</taxon>
        <taxon>Lecanorineae</taxon>
        <taxon>Stereocaulaceae</taxon>
        <taxon>Stereocaulon</taxon>
    </lineage>
</organism>
<gene>
    <name evidence="2" type="ORF">N7G274_002681</name>
</gene>
<evidence type="ECO:0008006" key="4">
    <source>
        <dbReference type="Google" id="ProtNLM"/>
    </source>
</evidence>
<sequence>MSSQTTKPCLILHGGAGNVTRDNLPPDRYALFDTALRSIYRSTSKLLDQGVSALDAATHAVMLFEDCELFNCGKGAVFTRDGTIELEASVMVTRSYHKRACGVVLLKHVKHPILLAREMLIHGETDGSGGDNGGNGDPSGGPGGAQGHCCLGGPTVEKLAKEWGLEMVDQDYFWTKKRWEEHLRGLKGEVEQGGYLSQGTVGCVALDEQGVMCVATSTGGLTNKLSGRIGDTPTIGAGFWAEEWDESPIESERRARRPQEGALSGLSTFTDGLRSVLGDCIPSLSGYESIPPFPSTISEKSTKIRALAMSGTGNGDSFLRLAAVRTAGAIVRFSPDRSLASAVNQIVGPGGEMQRSAGDRWGNGEGSGGIIGIELVNGKGKVVFDFNCGGMFRCWVDEVGKERVMVFRDEY</sequence>
<dbReference type="Gene3D" id="3.60.20.30">
    <property type="entry name" value="(Glycosyl)asparaginase"/>
    <property type="match status" value="1"/>
</dbReference>
<feature type="region of interest" description="Disordered" evidence="1">
    <location>
        <begin position="125"/>
        <end position="147"/>
    </location>
</feature>